<proteinExistence type="predicted"/>
<evidence type="ECO:0000256" key="1">
    <source>
        <dbReference type="SAM" id="SignalP"/>
    </source>
</evidence>
<sequence length="802" mass="80687">MSPSVRTKPRLLVRGGALLGSAVVVAMVTGPTAYAASGSGGGVDVVNTETVQVYMDADAHPTSKRVYEQLGLTGDGKVDLRNPIATRGLRNLDGFSSVDVKRGDQVVDTTVHGEKSYRTVSDYTGKLPLGVEVEYTLDGKRVQPGDVVGKSGELTVTYTVTNRTAESQQVTWKDGDGNDRTTTEDVVVPMVGTLTTTVPNRFRDVSSKEANMAGDGKGGTTLSYTMTLFPPIGAPSATFGYTAKITDGVIPPAEINALPVDPLESPTFSKAAESYQGGAASGRELTEGASTIDANLLKLRDGANELLGGIVQLRDGSTELSDGLGGKLAPGGKQLSAGQNVLTAGLFKLVRGNEDLNDGTGQALAGGKKLSGGLRRISGGLDQLHSQLTSPESRGGMAQIREGIVKLQGGVGDPDAPANDKTLIGGLKLLTSTDPQKPGLPVAKAGATQLKGGLVQLKGNGDPTDTVNGGISAIQKGIAGAKVSIDDKTADGAAADKLVGGLTGVKNGYCPLLPAPAQPGCNDSLQQLIDGASQSKAELKALSAGLGSASTGLSRAVAGLGSESADGTLINGAARLEAGVGSASEGASKLQAAASTLIAPGLQQLLDGYDQLTGKLGEATAGVGLLDDGASTASTGMTALTDGIGDIDAGSGKILAGTRKAYGGSTKLEDGADALSAGITAAAAGSDKLTAGLRKAATSAPQLPEGAQKLSTQGSKKLIEAGRDTTRTYAQNVAVIAASAERANSHSMINGAPEDASSLSAYSFKLAGADGEGSRNLVRTLGGAAVLAASGGVLLLRRRFLG</sequence>
<keyword evidence="3" id="KW-1185">Reference proteome</keyword>
<evidence type="ECO:0000313" key="2">
    <source>
        <dbReference type="EMBL" id="GGF32344.1"/>
    </source>
</evidence>
<name>A0A917B931_9ACTN</name>
<dbReference type="EMBL" id="BMKQ01000001">
    <property type="protein sequence ID" value="GGF32344.1"/>
    <property type="molecule type" value="Genomic_DNA"/>
</dbReference>
<gene>
    <name evidence="2" type="ORF">GCM10011519_02180</name>
</gene>
<evidence type="ECO:0008006" key="4">
    <source>
        <dbReference type="Google" id="ProtNLM"/>
    </source>
</evidence>
<dbReference type="RefSeq" id="WP_188777452.1">
    <property type="nucleotide sequence ID" value="NZ_BMKQ01000001.1"/>
</dbReference>
<dbReference type="Proteomes" id="UP000649179">
    <property type="component" value="Unassembled WGS sequence"/>
</dbReference>
<feature type="signal peptide" evidence="1">
    <location>
        <begin position="1"/>
        <end position="35"/>
    </location>
</feature>
<keyword evidence="1" id="KW-0732">Signal</keyword>
<evidence type="ECO:0000313" key="3">
    <source>
        <dbReference type="Proteomes" id="UP000649179"/>
    </source>
</evidence>
<feature type="chain" id="PRO_5037288049" description="Gram-positive cocci surface proteins LPxTG domain-containing protein" evidence="1">
    <location>
        <begin position="36"/>
        <end position="802"/>
    </location>
</feature>
<protein>
    <recommendedName>
        <fullName evidence="4">Gram-positive cocci surface proteins LPxTG domain-containing protein</fullName>
    </recommendedName>
</protein>
<reference evidence="2" key="1">
    <citation type="journal article" date="2014" name="Int. J. Syst. Evol. Microbiol.">
        <title>Complete genome sequence of Corynebacterium casei LMG S-19264T (=DSM 44701T), isolated from a smear-ripened cheese.</title>
        <authorList>
            <consortium name="US DOE Joint Genome Institute (JGI-PGF)"/>
            <person name="Walter F."/>
            <person name="Albersmeier A."/>
            <person name="Kalinowski J."/>
            <person name="Ruckert C."/>
        </authorList>
    </citation>
    <scope>NUCLEOTIDE SEQUENCE</scope>
    <source>
        <strain evidence="2">CGMCC 1.16067</strain>
    </source>
</reference>
<comment type="caution">
    <text evidence="2">The sequence shown here is derived from an EMBL/GenBank/DDBJ whole genome shotgun (WGS) entry which is preliminary data.</text>
</comment>
<organism evidence="2 3">
    <name type="scientific">Marmoricola endophyticus</name>
    <dbReference type="NCBI Taxonomy" id="2040280"/>
    <lineage>
        <taxon>Bacteria</taxon>
        <taxon>Bacillati</taxon>
        <taxon>Actinomycetota</taxon>
        <taxon>Actinomycetes</taxon>
        <taxon>Propionibacteriales</taxon>
        <taxon>Nocardioidaceae</taxon>
        <taxon>Marmoricola</taxon>
    </lineage>
</organism>
<reference evidence="2" key="2">
    <citation type="submission" date="2020-09" db="EMBL/GenBank/DDBJ databases">
        <authorList>
            <person name="Sun Q."/>
            <person name="Zhou Y."/>
        </authorList>
    </citation>
    <scope>NUCLEOTIDE SEQUENCE</scope>
    <source>
        <strain evidence="2">CGMCC 1.16067</strain>
    </source>
</reference>
<dbReference type="AlphaFoldDB" id="A0A917B931"/>
<accession>A0A917B931</accession>